<dbReference type="GO" id="GO:0006508">
    <property type="term" value="P:proteolysis"/>
    <property type="evidence" value="ECO:0007669"/>
    <property type="project" value="InterPro"/>
</dbReference>
<dbReference type="Gene3D" id="3.40.50.200">
    <property type="entry name" value="Peptidase S8/S53 domain"/>
    <property type="match status" value="1"/>
</dbReference>
<protein>
    <recommendedName>
        <fullName evidence="3">Peptidase S8/S53 domain-containing protein</fullName>
    </recommendedName>
</protein>
<reference evidence="1 2" key="1">
    <citation type="submission" date="2015-12" db="EMBL/GenBank/DDBJ databases">
        <title>Draft genome sequence of Moniliophthora roreri, the causal agent of frosty pod rot of cacao.</title>
        <authorList>
            <person name="Aime M.C."/>
            <person name="Diaz-Valderrama J.R."/>
            <person name="Kijpornyongpan T."/>
            <person name="Phillips-Mora W."/>
        </authorList>
    </citation>
    <scope>NUCLEOTIDE SEQUENCE [LARGE SCALE GENOMIC DNA]</scope>
    <source>
        <strain evidence="1 2">MCA 2952</strain>
    </source>
</reference>
<organism evidence="1 2">
    <name type="scientific">Moniliophthora roreri</name>
    <name type="common">Frosty pod rot fungus</name>
    <name type="synonym">Monilia roreri</name>
    <dbReference type="NCBI Taxonomy" id="221103"/>
    <lineage>
        <taxon>Eukaryota</taxon>
        <taxon>Fungi</taxon>
        <taxon>Dikarya</taxon>
        <taxon>Basidiomycota</taxon>
        <taxon>Agaricomycotina</taxon>
        <taxon>Agaricomycetes</taxon>
        <taxon>Agaricomycetidae</taxon>
        <taxon>Agaricales</taxon>
        <taxon>Marasmiineae</taxon>
        <taxon>Marasmiaceae</taxon>
        <taxon>Moniliophthora</taxon>
    </lineage>
</organism>
<evidence type="ECO:0000313" key="1">
    <source>
        <dbReference type="EMBL" id="KTB28584.1"/>
    </source>
</evidence>
<dbReference type="SUPFAM" id="SSF52743">
    <property type="entry name" value="Subtilisin-like"/>
    <property type="match status" value="1"/>
</dbReference>
<proteinExistence type="predicted"/>
<dbReference type="EMBL" id="LATX01002469">
    <property type="protein sequence ID" value="KTB28584.1"/>
    <property type="molecule type" value="Genomic_DNA"/>
</dbReference>
<evidence type="ECO:0000313" key="2">
    <source>
        <dbReference type="Proteomes" id="UP000054988"/>
    </source>
</evidence>
<accession>A0A0W0EWX5</accession>
<dbReference type="GO" id="GO:0004252">
    <property type="term" value="F:serine-type endopeptidase activity"/>
    <property type="evidence" value="ECO:0007669"/>
    <property type="project" value="InterPro"/>
</dbReference>
<dbReference type="AlphaFoldDB" id="A0A0W0EWX5"/>
<evidence type="ECO:0008006" key="3">
    <source>
        <dbReference type="Google" id="ProtNLM"/>
    </source>
</evidence>
<dbReference type="InterPro" id="IPR036852">
    <property type="entry name" value="Peptidase_S8/S53_dom_sf"/>
</dbReference>
<sequence length="297" mass="32388">MTVVKVTMREFISPLASILLVGTVAVNVARFPLPDKWEGAIANRYIPSEYIVDRAINSSPHAHFYLTLRDQGISFVVKSECSEPDIIVSAAITVKSPKDVKSVASPPGVLDIRPVMRISRPEPVNSFIVNNASQIFADSYSTHIMTGANKVHEEGNFGQSIRIGIIDFGIDYTHPALGGGLGPNHKVREGTAWVPATIPVPNEDRDRVPVYGGYIDVTGLQRPVKATYLGVTAALKDRKVLDDTDETFGIPLPTLLTGEGFVQGLATNYTLVGMDTLFCLSGEFKYDRIVVADFWLP</sequence>
<name>A0A0W0EWX5_MONRR</name>
<comment type="caution">
    <text evidence="1">The sequence shown here is derived from an EMBL/GenBank/DDBJ whole genome shotgun (WGS) entry which is preliminary data.</text>
</comment>
<dbReference type="Proteomes" id="UP000054988">
    <property type="component" value="Unassembled WGS sequence"/>
</dbReference>
<gene>
    <name evidence="1" type="ORF">WG66_18787</name>
</gene>